<organism evidence="1 2">
    <name type="scientific">Diplogelasinospora grovesii</name>
    <dbReference type="NCBI Taxonomy" id="303347"/>
    <lineage>
        <taxon>Eukaryota</taxon>
        <taxon>Fungi</taxon>
        <taxon>Dikarya</taxon>
        <taxon>Ascomycota</taxon>
        <taxon>Pezizomycotina</taxon>
        <taxon>Sordariomycetes</taxon>
        <taxon>Sordariomycetidae</taxon>
        <taxon>Sordariales</taxon>
        <taxon>Diplogelasinosporaceae</taxon>
        <taxon>Diplogelasinospora</taxon>
    </lineage>
</organism>
<protein>
    <submittedName>
        <fullName evidence="1">Uncharacterized protein</fullName>
    </submittedName>
</protein>
<dbReference type="InterPro" id="IPR010323">
    <property type="entry name" value="DUF924"/>
</dbReference>
<evidence type="ECO:0000313" key="1">
    <source>
        <dbReference type="EMBL" id="KAK3936686.1"/>
    </source>
</evidence>
<dbReference type="Gene3D" id="1.25.40.10">
    <property type="entry name" value="Tetratricopeptide repeat domain"/>
    <property type="match status" value="1"/>
</dbReference>
<evidence type="ECO:0000313" key="2">
    <source>
        <dbReference type="Proteomes" id="UP001303473"/>
    </source>
</evidence>
<gene>
    <name evidence="1" type="ORF">QBC46DRAFT_411829</name>
</gene>
<dbReference type="InterPro" id="IPR011990">
    <property type="entry name" value="TPR-like_helical_dom_sf"/>
</dbReference>
<name>A0AAN6N153_9PEZI</name>
<comment type="caution">
    <text evidence="1">The sequence shown here is derived from an EMBL/GenBank/DDBJ whole genome shotgun (WGS) entry which is preliminary data.</text>
</comment>
<proteinExistence type="predicted"/>
<reference evidence="2" key="1">
    <citation type="journal article" date="2023" name="Mol. Phylogenet. Evol.">
        <title>Genome-scale phylogeny and comparative genomics of the fungal order Sordariales.</title>
        <authorList>
            <person name="Hensen N."/>
            <person name="Bonometti L."/>
            <person name="Westerberg I."/>
            <person name="Brannstrom I.O."/>
            <person name="Guillou S."/>
            <person name="Cros-Aarteil S."/>
            <person name="Calhoun S."/>
            <person name="Haridas S."/>
            <person name="Kuo A."/>
            <person name="Mondo S."/>
            <person name="Pangilinan J."/>
            <person name="Riley R."/>
            <person name="LaButti K."/>
            <person name="Andreopoulos B."/>
            <person name="Lipzen A."/>
            <person name="Chen C."/>
            <person name="Yan M."/>
            <person name="Daum C."/>
            <person name="Ng V."/>
            <person name="Clum A."/>
            <person name="Steindorff A."/>
            <person name="Ohm R.A."/>
            <person name="Martin F."/>
            <person name="Silar P."/>
            <person name="Natvig D.O."/>
            <person name="Lalanne C."/>
            <person name="Gautier V."/>
            <person name="Ament-Velasquez S.L."/>
            <person name="Kruys A."/>
            <person name="Hutchinson M.I."/>
            <person name="Powell A.J."/>
            <person name="Barry K."/>
            <person name="Miller A.N."/>
            <person name="Grigoriev I.V."/>
            <person name="Debuchy R."/>
            <person name="Gladieux P."/>
            <person name="Hiltunen Thoren M."/>
            <person name="Johannesson H."/>
        </authorList>
    </citation>
    <scope>NUCLEOTIDE SEQUENCE [LARGE SCALE GENOMIC DNA]</scope>
    <source>
        <strain evidence="2">CBS 340.73</strain>
    </source>
</reference>
<accession>A0AAN6N153</accession>
<sequence length="128" mass="14669">MPTRYLLAYRFWFYAPLMHSEDMALHDMAFREYESMEVDITALINGGRDSTADSDEEDTQKCREILLNGDHAKAAMNFVENSLGFETMHRDIIATFGRYPHRNKILGRESSEAEEQYLCDGGQTFGSA</sequence>
<dbReference type="EMBL" id="MU853875">
    <property type="protein sequence ID" value="KAK3936686.1"/>
    <property type="molecule type" value="Genomic_DNA"/>
</dbReference>
<dbReference type="AlphaFoldDB" id="A0AAN6N153"/>
<keyword evidence="2" id="KW-1185">Reference proteome</keyword>
<dbReference type="Pfam" id="PF06041">
    <property type="entry name" value="DUF924"/>
    <property type="match status" value="1"/>
</dbReference>
<dbReference type="SUPFAM" id="SSF48452">
    <property type="entry name" value="TPR-like"/>
    <property type="match status" value="1"/>
</dbReference>
<dbReference type="Proteomes" id="UP001303473">
    <property type="component" value="Unassembled WGS sequence"/>
</dbReference>